<organism evidence="2 3">
    <name type="scientific">Mytilus galloprovincialis</name>
    <name type="common">Mediterranean mussel</name>
    <dbReference type="NCBI Taxonomy" id="29158"/>
    <lineage>
        <taxon>Eukaryota</taxon>
        <taxon>Metazoa</taxon>
        <taxon>Spiralia</taxon>
        <taxon>Lophotrochozoa</taxon>
        <taxon>Mollusca</taxon>
        <taxon>Bivalvia</taxon>
        <taxon>Autobranchia</taxon>
        <taxon>Pteriomorphia</taxon>
        <taxon>Mytilida</taxon>
        <taxon>Mytiloidea</taxon>
        <taxon>Mytilidae</taxon>
        <taxon>Mytilinae</taxon>
        <taxon>Mytilus</taxon>
    </lineage>
</organism>
<reference evidence="2" key="1">
    <citation type="submission" date="2018-11" db="EMBL/GenBank/DDBJ databases">
        <authorList>
            <person name="Alioto T."/>
            <person name="Alioto T."/>
        </authorList>
    </citation>
    <scope>NUCLEOTIDE SEQUENCE</scope>
</reference>
<gene>
    <name evidence="2" type="ORF">MGAL_10B014959</name>
</gene>
<keyword evidence="3" id="KW-1185">Reference proteome</keyword>
<dbReference type="OrthoDB" id="2160638at2759"/>
<dbReference type="Proteomes" id="UP000596742">
    <property type="component" value="Unassembled WGS sequence"/>
</dbReference>
<protein>
    <recommendedName>
        <fullName evidence="1">Glycosyl hydrolase family 30 beta sandwich domain-containing protein</fullName>
    </recommendedName>
</protein>
<feature type="domain" description="Glycosyl hydrolase family 30 beta sandwich" evidence="1">
    <location>
        <begin position="43"/>
        <end position="78"/>
    </location>
</feature>
<sequence length="82" mass="9266">MVQVQGCKYCRGMETVYSGSDQHQKEVENCIIGHVKKEVRTQAVRTDSTDNVNGLRTVEFENPFGTIAVVVLNTEDQRNNLH</sequence>
<evidence type="ECO:0000259" key="1">
    <source>
        <dbReference type="Pfam" id="PF17189"/>
    </source>
</evidence>
<dbReference type="InterPro" id="IPR033452">
    <property type="entry name" value="GH30_C"/>
</dbReference>
<comment type="caution">
    <text evidence="2">The sequence shown here is derived from an EMBL/GenBank/DDBJ whole genome shotgun (WGS) entry which is preliminary data.</text>
</comment>
<dbReference type="Pfam" id="PF17189">
    <property type="entry name" value="Glyco_hydro_30C"/>
    <property type="match status" value="1"/>
</dbReference>
<proteinExistence type="predicted"/>
<name>A0A8B6DTB7_MYTGA</name>
<evidence type="ECO:0000313" key="2">
    <source>
        <dbReference type="EMBL" id="VDI23370.1"/>
    </source>
</evidence>
<dbReference type="AlphaFoldDB" id="A0A8B6DTB7"/>
<dbReference type="Gene3D" id="2.60.40.1180">
    <property type="entry name" value="Golgi alpha-mannosidase II"/>
    <property type="match status" value="1"/>
</dbReference>
<evidence type="ECO:0000313" key="3">
    <source>
        <dbReference type="Proteomes" id="UP000596742"/>
    </source>
</evidence>
<dbReference type="InterPro" id="IPR013780">
    <property type="entry name" value="Glyco_hydro_b"/>
</dbReference>
<accession>A0A8B6DTB7</accession>
<dbReference type="EMBL" id="UYJE01003920">
    <property type="protein sequence ID" value="VDI23370.1"/>
    <property type="molecule type" value="Genomic_DNA"/>
</dbReference>